<dbReference type="AlphaFoldDB" id="A0A2P8FDM5"/>
<protein>
    <recommendedName>
        <fullName evidence="3">Invasion protein IalB</fullName>
    </recommendedName>
</protein>
<proteinExistence type="predicted"/>
<evidence type="ECO:0000313" key="1">
    <source>
        <dbReference type="EMBL" id="PSL19813.1"/>
    </source>
</evidence>
<comment type="caution">
    <text evidence="1">The sequence shown here is derived from an EMBL/GenBank/DDBJ whole genome shotgun (WGS) entry which is preliminary data.</text>
</comment>
<dbReference type="Proteomes" id="UP000240418">
    <property type="component" value="Unassembled WGS sequence"/>
</dbReference>
<evidence type="ECO:0008006" key="3">
    <source>
        <dbReference type="Google" id="ProtNLM"/>
    </source>
</evidence>
<evidence type="ECO:0000313" key="2">
    <source>
        <dbReference type="Proteomes" id="UP000240418"/>
    </source>
</evidence>
<reference evidence="1 2" key="1">
    <citation type="submission" date="2018-03" db="EMBL/GenBank/DDBJ databases">
        <title>Genomic Encyclopedia of Archaeal and Bacterial Type Strains, Phase II (KMG-II): from individual species to whole genera.</title>
        <authorList>
            <person name="Goeker M."/>
        </authorList>
    </citation>
    <scope>NUCLEOTIDE SEQUENCE [LARGE SCALE GENOMIC DNA]</scope>
    <source>
        <strain evidence="1 2">DSM 100673</strain>
    </source>
</reference>
<name>A0A2P8FDM5_9RHOB</name>
<organism evidence="1 2">
    <name type="scientific">Shimia abyssi</name>
    <dbReference type="NCBI Taxonomy" id="1662395"/>
    <lineage>
        <taxon>Bacteria</taxon>
        <taxon>Pseudomonadati</taxon>
        <taxon>Pseudomonadota</taxon>
        <taxon>Alphaproteobacteria</taxon>
        <taxon>Rhodobacterales</taxon>
        <taxon>Roseobacteraceae</taxon>
    </lineage>
</organism>
<accession>A0A2P8FDM5</accession>
<sequence>MHCVNRAIAFIDDKEKAMLARLQKMRKLAQRLGLATAFAVSGWTFANAETHEPSAEVWSKSGDWLIFVDDPELGGCFMERSFEDGTIMRLGLKLISHEGYFVVLNKDWKDIQEGQAGEIFFDFGDEVFGGDAIGIIDGESHGGWAEFNNPELVSELANGFSFVVSGSAKIGFEYALKGTKRAIAEMDACRVEQRNR</sequence>
<keyword evidence="2" id="KW-1185">Reference proteome</keyword>
<gene>
    <name evidence="1" type="ORF">CLV88_105238</name>
</gene>
<dbReference type="EMBL" id="PYGJ01000005">
    <property type="protein sequence ID" value="PSL19813.1"/>
    <property type="molecule type" value="Genomic_DNA"/>
</dbReference>